<sequence length="475" mass="53243">MSDNFWSNPEESDLELDPLTSLLAEWSDPAEDEEDFNSDFFLGLEGRRRKAAFTLIMIWGIVIALHLVAWGTWLVLSVTGILAVYCLRLILAKPAADPLPLTEGELAAAPTVSLLVAAKNEEAVIGRLVQTLCAVDYPQDKYEVWVIDDASSDRTPELLDALALDYPQLRVVHRPPNAGGGKSGALNQVLPQTQGDIIGVFDADAVVAEDILRRVVPMFQPENVGAVQVRKAITNAALNFWTKGQATEMALDSYFQQQRVAIGGIGELRGNGQFVRRKALASCGGWNEETITDDLDLTIRLHLDDWDIDFCLFPAVYEEGVTRPQALWHQRSRWAEGGYQRYLDYWRLMVRKPMGFVKTLDLLMFVMTQYIFPTALVPDVMMMLLRHHGSVLAPLSALTVPFAFVGMSMGLSRINRPSRFSFAQLLGYWGQSLRGTLYMCHWIVVMVATTGRMSIRPKRLKWVKTVHQGSEERLA</sequence>
<evidence type="ECO:0000313" key="9">
    <source>
        <dbReference type="Proteomes" id="UP001526426"/>
    </source>
</evidence>
<dbReference type="Pfam" id="PF13641">
    <property type="entry name" value="Glyco_tranf_2_3"/>
    <property type="match status" value="1"/>
</dbReference>
<protein>
    <submittedName>
        <fullName evidence="8">Glycosyltransferase family 2 protein</fullName>
    </submittedName>
</protein>
<evidence type="ECO:0000256" key="6">
    <source>
        <dbReference type="ARBA" id="ARBA00023136"/>
    </source>
</evidence>
<dbReference type="CDD" id="cd06423">
    <property type="entry name" value="CESA_like"/>
    <property type="match status" value="1"/>
</dbReference>
<keyword evidence="9" id="KW-1185">Reference proteome</keyword>
<dbReference type="InterPro" id="IPR029044">
    <property type="entry name" value="Nucleotide-diphossugar_trans"/>
</dbReference>
<comment type="caution">
    <text evidence="8">The sequence shown here is derived from an EMBL/GenBank/DDBJ whole genome shotgun (WGS) entry which is preliminary data.</text>
</comment>
<name>A0ABT3L7P0_9CYAN</name>
<dbReference type="InterPro" id="IPR050321">
    <property type="entry name" value="Glycosyltr_2/OpgH_subfam"/>
</dbReference>
<dbReference type="EMBL" id="JAIHOM010000052">
    <property type="protein sequence ID" value="MCW6036970.1"/>
    <property type="molecule type" value="Genomic_DNA"/>
</dbReference>
<keyword evidence="5 7" id="KW-1133">Transmembrane helix</keyword>
<dbReference type="Gene3D" id="3.90.550.10">
    <property type="entry name" value="Spore Coat Polysaccharide Biosynthesis Protein SpsA, Chain A"/>
    <property type="match status" value="1"/>
</dbReference>
<feature type="transmembrane region" description="Helical" evidence="7">
    <location>
        <begin position="355"/>
        <end position="372"/>
    </location>
</feature>
<keyword evidence="3" id="KW-0808">Transferase</keyword>
<keyword evidence="6 7" id="KW-0472">Membrane</keyword>
<dbReference type="Proteomes" id="UP001526426">
    <property type="component" value="Unassembled WGS sequence"/>
</dbReference>
<dbReference type="PANTHER" id="PTHR43867:SF2">
    <property type="entry name" value="CELLULOSE SYNTHASE CATALYTIC SUBUNIT A [UDP-FORMING]"/>
    <property type="match status" value="1"/>
</dbReference>
<dbReference type="PANTHER" id="PTHR43867">
    <property type="entry name" value="CELLULOSE SYNTHASE CATALYTIC SUBUNIT A [UDP-FORMING]"/>
    <property type="match status" value="1"/>
</dbReference>
<keyword evidence="4 7" id="KW-0812">Transmembrane</keyword>
<evidence type="ECO:0000256" key="3">
    <source>
        <dbReference type="ARBA" id="ARBA00022679"/>
    </source>
</evidence>
<gene>
    <name evidence="8" type="ORF">K4A83_11940</name>
</gene>
<organism evidence="8 9">
    <name type="scientific">Spirulina subsalsa FACHB-351</name>
    <dbReference type="NCBI Taxonomy" id="234711"/>
    <lineage>
        <taxon>Bacteria</taxon>
        <taxon>Bacillati</taxon>
        <taxon>Cyanobacteriota</taxon>
        <taxon>Cyanophyceae</taxon>
        <taxon>Spirulinales</taxon>
        <taxon>Spirulinaceae</taxon>
        <taxon>Spirulina</taxon>
    </lineage>
</organism>
<proteinExistence type="predicted"/>
<dbReference type="SUPFAM" id="SSF53448">
    <property type="entry name" value="Nucleotide-diphospho-sugar transferases"/>
    <property type="match status" value="1"/>
</dbReference>
<dbReference type="RefSeq" id="WP_265264799.1">
    <property type="nucleotide sequence ID" value="NZ_JAIHOM010000052.1"/>
</dbReference>
<evidence type="ECO:0000256" key="7">
    <source>
        <dbReference type="SAM" id="Phobius"/>
    </source>
</evidence>
<evidence type="ECO:0000256" key="2">
    <source>
        <dbReference type="ARBA" id="ARBA00022676"/>
    </source>
</evidence>
<comment type="subcellular location">
    <subcellularLocation>
        <location evidence="1">Membrane</location>
        <topology evidence="1">Multi-pass membrane protein</topology>
    </subcellularLocation>
</comment>
<evidence type="ECO:0000256" key="1">
    <source>
        <dbReference type="ARBA" id="ARBA00004141"/>
    </source>
</evidence>
<evidence type="ECO:0000256" key="5">
    <source>
        <dbReference type="ARBA" id="ARBA00022989"/>
    </source>
</evidence>
<evidence type="ECO:0000256" key="4">
    <source>
        <dbReference type="ARBA" id="ARBA00022692"/>
    </source>
</evidence>
<evidence type="ECO:0000313" key="8">
    <source>
        <dbReference type="EMBL" id="MCW6036970.1"/>
    </source>
</evidence>
<reference evidence="8 9" key="1">
    <citation type="submission" date="2021-08" db="EMBL/GenBank/DDBJ databases">
        <title>Draft genome sequence of Spirulina subsalsa with high tolerance to salinity and hype-accumulation of phycocyanin.</title>
        <authorList>
            <person name="Pei H."/>
            <person name="Jiang L."/>
        </authorList>
    </citation>
    <scope>NUCLEOTIDE SEQUENCE [LARGE SCALE GENOMIC DNA]</scope>
    <source>
        <strain evidence="8 9">FACHB-351</strain>
    </source>
</reference>
<feature type="transmembrane region" description="Helical" evidence="7">
    <location>
        <begin position="392"/>
        <end position="414"/>
    </location>
</feature>
<feature type="transmembrane region" description="Helical" evidence="7">
    <location>
        <begin position="51"/>
        <end position="68"/>
    </location>
</feature>
<keyword evidence="2" id="KW-0328">Glycosyltransferase</keyword>
<accession>A0ABT3L7P0</accession>